<proteinExistence type="predicted"/>
<dbReference type="InterPro" id="IPR023809">
    <property type="entry name" value="Thiopep_bacteriocin_synth_dom"/>
</dbReference>
<dbReference type="NCBIfam" id="TIGR03891">
    <property type="entry name" value="thiopep_ocin"/>
    <property type="match status" value="1"/>
</dbReference>
<sequence>MATAAFKASGPLLVRMSTLPAHSFRDGWRESLEDAPDERIAEYVRELAGDPVLREAVEIASESLADSLDRIEKGTLPSRKRLLRIAASLTKYALRISGRPTPFGTFAAVGTAEIGPEPLVRVGTGHRKAVRPDAGWLSAVSMEGIVACRPLSGFRVALNDLCFVRGDRLHAPWVPAREAGATAFEHLSLPLTPAVRLICKATKSPVAVDELIEDVLRSLGPDAPSAGTIEHVVERMITGTLLVTSVVPATATVAGLERLPGPESGARELAMSEIAKFAETRVGEGTSRLRSAVSAMRALHERPGTLLQVDLMADISVRIPADVLAGLEDFATAMWRLSAPSTAAGEFDAYRESFQTTYGINSPVPLERLLDPSSPLGLPEHYGKDPEGAGHTRSARDVLVSEVLADSLLNGMREVILDDELIRRFERSAADGEGTKTVQRSHSAPPSLELCVKILAPDVQALKDGRFRLALSGYTGSRTPGSAAGRFADMLGIADALRRLNAEAADDGPVHAQLCFAPSSSAARNVSQVPPLLDHQLPVGVFAERDRPDVLNWRDLAVVATIGGLRLVSTKDGREVIAVSPSAVNTENAAPPLVRFLVDISESGKAPWQPWNWGGLAQMPALPRVRYGKVIVSPARWKPAAELLRDELPWPAWERALGEWREKFRVPRHVQAAVRDEAFPLDLEHPVHRRLLRQQLNRRDVLIQEDLAADPSAYGWFAGHAHEVVVPLVRDTRVTRPAPVLISSQPLPTPHSPGGEWLYAKVYGPVDCQDSVLAQYLPSLVNQVAGDVDRWFYIRYQDPEDHIRLRLHGDPGRLHGRVLPELRDLLEELRRKRLVRNYVLDSYTPESHRYGGTEVMPYAEELFSLDSYSSIYQLRRRAGRADGLPDEVLAAANYGILLDSLGAWNWAEWVARVYPHDGEKRAVYRRHEQLAHKLIVPGQSLTRFTAHTGLNVLRDLWTGKEAPSRYGRSILRDPFDERMTIALMGMLHMQHNRLLGINPEGEQRSFAVLRGVARTVVGRPADA</sequence>
<name>A0ABW7SX82_9ACTN</name>
<dbReference type="EMBL" id="JBIRRB010000001">
    <property type="protein sequence ID" value="MFI0909830.1"/>
    <property type="molecule type" value="Genomic_DNA"/>
</dbReference>
<evidence type="ECO:0000259" key="1">
    <source>
        <dbReference type="Pfam" id="PF04738"/>
    </source>
</evidence>
<dbReference type="Pfam" id="PF14028">
    <property type="entry name" value="Lant_dehydr_C"/>
    <property type="match status" value="1"/>
</dbReference>
<dbReference type="InterPro" id="IPR006827">
    <property type="entry name" value="Lant_deHydtase_N"/>
</dbReference>
<feature type="domain" description="Lantibiotic dehydratase N-terminal" evidence="1">
    <location>
        <begin position="50"/>
        <end position="692"/>
    </location>
</feature>
<feature type="domain" description="Thiopeptide-type bacteriocin biosynthesis" evidence="2">
    <location>
        <begin position="757"/>
        <end position="1010"/>
    </location>
</feature>
<keyword evidence="4" id="KW-1185">Reference proteome</keyword>
<protein>
    <submittedName>
        <fullName evidence="3">Lantibiotic dehydratase</fullName>
    </submittedName>
</protein>
<evidence type="ECO:0000313" key="3">
    <source>
        <dbReference type="EMBL" id="MFI0909830.1"/>
    </source>
</evidence>
<accession>A0ABW7SX82</accession>
<reference evidence="3 4" key="1">
    <citation type="submission" date="2024-10" db="EMBL/GenBank/DDBJ databases">
        <title>The Natural Products Discovery Center: Release of the First 8490 Sequenced Strains for Exploring Actinobacteria Biosynthetic Diversity.</title>
        <authorList>
            <person name="Kalkreuter E."/>
            <person name="Kautsar S.A."/>
            <person name="Yang D."/>
            <person name="Bader C.D."/>
            <person name="Teijaro C.N."/>
            <person name="Fluegel L."/>
            <person name="Davis C.M."/>
            <person name="Simpson J.R."/>
            <person name="Lauterbach L."/>
            <person name="Steele A.D."/>
            <person name="Gui C."/>
            <person name="Meng S."/>
            <person name="Li G."/>
            <person name="Viehrig K."/>
            <person name="Ye F."/>
            <person name="Su P."/>
            <person name="Kiefer A.F."/>
            <person name="Nichols A."/>
            <person name="Cepeda A.J."/>
            <person name="Yan W."/>
            <person name="Fan B."/>
            <person name="Jiang Y."/>
            <person name="Adhikari A."/>
            <person name="Zheng C.-J."/>
            <person name="Schuster L."/>
            <person name="Cowan T.M."/>
            <person name="Smanski M.J."/>
            <person name="Chevrette M.G."/>
            <person name="De Carvalho L.P.S."/>
            <person name="Shen B."/>
        </authorList>
    </citation>
    <scope>NUCLEOTIDE SEQUENCE [LARGE SCALE GENOMIC DNA]</scope>
    <source>
        <strain evidence="3 4">NPDC020979</strain>
    </source>
</reference>
<gene>
    <name evidence="3" type="ORF">ACH4TF_05150</name>
</gene>
<organism evidence="3 4">
    <name type="scientific">Streptomyces abikoensis</name>
    <dbReference type="NCBI Taxonomy" id="97398"/>
    <lineage>
        <taxon>Bacteria</taxon>
        <taxon>Bacillati</taxon>
        <taxon>Actinomycetota</taxon>
        <taxon>Actinomycetes</taxon>
        <taxon>Kitasatosporales</taxon>
        <taxon>Streptomycetaceae</taxon>
        <taxon>Streptomyces</taxon>
    </lineage>
</organism>
<evidence type="ECO:0000259" key="2">
    <source>
        <dbReference type="Pfam" id="PF14028"/>
    </source>
</evidence>
<dbReference type="Pfam" id="PF04738">
    <property type="entry name" value="Lant_dehydr_N"/>
    <property type="match status" value="1"/>
</dbReference>
<comment type="caution">
    <text evidence="3">The sequence shown here is derived from an EMBL/GenBank/DDBJ whole genome shotgun (WGS) entry which is preliminary data.</text>
</comment>
<dbReference type="Proteomes" id="UP001611162">
    <property type="component" value="Unassembled WGS sequence"/>
</dbReference>
<evidence type="ECO:0000313" key="4">
    <source>
        <dbReference type="Proteomes" id="UP001611162"/>
    </source>
</evidence>
<dbReference type="RefSeq" id="WP_397612219.1">
    <property type="nucleotide sequence ID" value="NZ_JBIRRB010000001.1"/>
</dbReference>